<dbReference type="EMBL" id="NBIV01000015">
    <property type="protein sequence ID" value="PXF48283.1"/>
    <property type="molecule type" value="Genomic_DNA"/>
</dbReference>
<sequence>MATQVPSFYAVIKESVERIPQCKLQSLEENDHIIGLQDTNRKQTGALCKVDVPLNELVAKIREAEHSLLVDVQNCTSRSDPASLGTGVYGESLGVCKMEDIATNVAQLDPVRRGEMLIVCGTSGVRKCAQYIRIGDGQVYHICTDPSYILVGLVPGERTDVVGNVVLSGATVTDASQSPLLSVLITNVKYYLLALTDPISYDTHNLDWHSLLIAYSAVLRVRELGRTLVEGVVGLHSTEGRMLLELHFHDGALTEVNADHERGILRTFDALLFAEPTGALRTDRLVFLDGTAAGNWRAILIALVVAQVAEQAHVSGEVALKPLYYSRVVDECIGFVSEGALQAAVQTLCEGFGDFVRCEGKRVCLGTEWFDLCDASSSEDFERDHEKAGSLGVDRIDRKIRIGHITLKPGRGTPLSATSVNKSYWSRERRHVLSVHGRRFHSRVQIDISEDLFFWTKIRFFELSPDGVGGAFDPRRESEQVNDEVVNALLLGLHGPIVARWVWAKIRGVAVDVTERSRNKCYLGAGTKVSSTGHEICSTVSSKAVGQCVTYVNPETERIYIDITDRGDFPEVESKPHWYSHLSSVEPEIIRGQNEKLRECVIAGISDFCNEFHYTYGICRAKVVVQKRRNRELCSVGLYSFDIPTVYDALKVLETTRFSL</sequence>
<dbReference type="OrthoDB" id="10685096at2759"/>
<keyword evidence="2" id="KW-1185">Reference proteome</keyword>
<gene>
    <name evidence="1" type="ORF">BWQ96_01972</name>
</gene>
<evidence type="ECO:0000313" key="2">
    <source>
        <dbReference type="Proteomes" id="UP000247409"/>
    </source>
</evidence>
<accession>A0A2V3J1T1</accession>
<comment type="caution">
    <text evidence="1">The sequence shown here is derived from an EMBL/GenBank/DDBJ whole genome shotgun (WGS) entry which is preliminary data.</text>
</comment>
<reference evidence="1 2" key="1">
    <citation type="journal article" date="2018" name="Mol. Biol. Evol.">
        <title>Analysis of the draft genome of the red seaweed Gracilariopsis chorda provides insights into genome size evolution in Rhodophyta.</title>
        <authorList>
            <person name="Lee J."/>
            <person name="Yang E.C."/>
            <person name="Graf L."/>
            <person name="Yang J.H."/>
            <person name="Qiu H."/>
            <person name="Zel Zion U."/>
            <person name="Chan C.X."/>
            <person name="Stephens T.G."/>
            <person name="Weber A.P.M."/>
            <person name="Boo G.H."/>
            <person name="Boo S.M."/>
            <person name="Kim K.M."/>
            <person name="Shin Y."/>
            <person name="Jung M."/>
            <person name="Lee S.J."/>
            <person name="Yim H.S."/>
            <person name="Lee J.H."/>
            <person name="Bhattacharya D."/>
            <person name="Yoon H.S."/>
        </authorList>
    </citation>
    <scope>NUCLEOTIDE SEQUENCE [LARGE SCALE GENOMIC DNA]</scope>
    <source>
        <strain evidence="1 2">SKKU-2015</strain>
        <tissue evidence="1">Whole body</tissue>
    </source>
</reference>
<proteinExistence type="predicted"/>
<name>A0A2V3J1T1_9FLOR</name>
<dbReference type="Proteomes" id="UP000247409">
    <property type="component" value="Unassembled WGS sequence"/>
</dbReference>
<evidence type="ECO:0000313" key="1">
    <source>
        <dbReference type="EMBL" id="PXF48283.1"/>
    </source>
</evidence>
<dbReference type="AlphaFoldDB" id="A0A2V3J1T1"/>
<protein>
    <submittedName>
        <fullName evidence="1">Uncharacterized protein</fullName>
    </submittedName>
</protein>
<organism evidence="1 2">
    <name type="scientific">Gracilariopsis chorda</name>
    <dbReference type="NCBI Taxonomy" id="448386"/>
    <lineage>
        <taxon>Eukaryota</taxon>
        <taxon>Rhodophyta</taxon>
        <taxon>Florideophyceae</taxon>
        <taxon>Rhodymeniophycidae</taxon>
        <taxon>Gracilariales</taxon>
        <taxon>Gracilariaceae</taxon>
        <taxon>Gracilariopsis</taxon>
    </lineage>
</organism>